<organism evidence="1 2">
    <name type="scientific">Lactiplantibacillus mudanjiangensis</name>
    <dbReference type="NCBI Taxonomy" id="1296538"/>
    <lineage>
        <taxon>Bacteria</taxon>
        <taxon>Bacillati</taxon>
        <taxon>Bacillota</taxon>
        <taxon>Bacilli</taxon>
        <taxon>Lactobacillales</taxon>
        <taxon>Lactobacillaceae</taxon>
        <taxon>Lactiplantibacillus</taxon>
    </lineage>
</organism>
<proteinExistence type="predicted"/>
<evidence type="ECO:0000313" key="1">
    <source>
        <dbReference type="EMBL" id="VDG27899.1"/>
    </source>
</evidence>
<protein>
    <submittedName>
        <fullName evidence="1">Uncharacterized protein</fullName>
    </submittedName>
</protein>
<keyword evidence="2" id="KW-1185">Reference proteome</keyword>
<evidence type="ECO:0000313" key="2">
    <source>
        <dbReference type="Proteomes" id="UP000289996"/>
    </source>
</evidence>
<sequence>MASKVPISAIHTYKNSLVGIASAHKTKKLSKNNIYVIYSMPKPRHFQWLRRH</sequence>
<dbReference type="AlphaFoldDB" id="A0A660DW73"/>
<dbReference type="EMBL" id="UYIG01000068">
    <property type="protein sequence ID" value="VDG27899.1"/>
    <property type="molecule type" value="Genomic_DNA"/>
</dbReference>
<reference evidence="1 2" key="1">
    <citation type="submission" date="2018-11" db="EMBL/GenBank/DDBJ databases">
        <authorList>
            <person name="Wuyts S."/>
        </authorList>
    </citation>
    <scope>NUCLEOTIDE SEQUENCE [LARGE SCALE GENOMIC DNA]</scope>
    <source>
        <strain evidence="1">Lactobacillus mudanjiangensis AMBF249</strain>
    </source>
</reference>
<gene>
    <name evidence="1" type="ORF">MUDAN_MDHGFNIF_02716</name>
</gene>
<name>A0A660DW73_9LACO</name>
<accession>A0A660DW73</accession>
<dbReference type="Proteomes" id="UP000289996">
    <property type="component" value="Unassembled WGS sequence"/>
</dbReference>